<dbReference type="HOGENOM" id="CLU_155624_0_2_1"/>
<accession>A0A0C9ZXD3</accession>
<name>A0A0C9ZXD3_9AGAM</name>
<feature type="non-terminal residue" evidence="1">
    <location>
        <position position="66"/>
    </location>
</feature>
<evidence type="ECO:0000313" key="1">
    <source>
        <dbReference type="EMBL" id="KIK24333.1"/>
    </source>
</evidence>
<reference evidence="1 2" key="1">
    <citation type="submission" date="2014-04" db="EMBL/GenBank/DDBJ databases">
        <authorList>
            <consortium name="DOE Joint Genome Institute"/>
            <person name="Kuo A."/>
            <person name="Kohler A."/>
            <person name="Costa M.D."/>
            <person name="Nagy L.G."/>
            <person name="Floudas D."/>
            <person name="Copeland A."/>
            <person name="Barry K.W."/>
            <person name="Cichocki N."/>
            <person name="Veneault-Fourrey C."/>
            <person name="LaButti K."/>
            <person name="Lindquist E.A."/>
            <person name="Lipzen A."/>
            <person name="Lundell T."/>
            <person name="Morin E."/>
            <person name="Murat C."/>
            <person name="Sun H."/>
            <person name="Tunlid A."/>
            <person name="Henrissat B."/>
            <person name="Grigoriev I.V."/>
            <person name="Hibbett D.S."/>
            <person name="Martin F."/>
            <person name="Nordberg H.P."/>
            <person name="Cantor M.N."/>
            <person name="Hua S.X."/>
        </authorList>
    </citation>
    <scope>NUCLEOTIDE SEQUENCE [LARGE SCALE GENOMIC DNA]</scope>
    <source>
        <strain evidence="1 2">441</strain>
    </source>
</reference>
<keyword evidence="2" id="KW-1185">Reference proteome</keyword>
<dbReference type="OrthoDB" id="1607513at2759"/>
<evidence type="ECO:0000313" key="2">
    <source>
        <dbReference type="Proteomes" id="UP000054018"/>
    </source>
</evidence>
<dbReference type="EMBL" id="KN833717">
    <property type="protein sequence ID" value="KIK24333.1"/>
    <property type="molecule type" value="Genomic_DNA"/>
</dbReference>
<reference evidence="2" key="2">
    <citation type="submission" date="2015-01" db="EMBL/GenBank/DDBJ databases">
        <title>Evolutionary Origins and Diversification of the Mycorrhizal Mutualists.</title>
        <authorList>
            <consortium name="DOE Joint Genome Institute"/>
            <consortium name="Mycorrhizal Genomics Consortium"/>
            <person name="Kohler A."/>
            <person name="Kuo A."/>
            <person name="Nagy L.G."/>
            <person name="Floudas D."/>
            <person name="Copeland A."/>
            <person name="Barry K.W."/>
            <person name="Cichocki N."/>
            <person name="Veneault-Fourrey C."/>
            <person name="LaButti K."/>
            <person name="Lindquist E.A."/>
            <person name="Lipzen A."/>
            <person name="Lundell T."/>
            <person name="Morin E."/>
            <person name="Murat C."/>
            <person name="Riley R."/>
            <person name="Ohm R."/>
            <person name="Sun H."/>
            <person name="Tunlid A."/>
            <person name="Henrissat B."/>
            <person name="Grigoriev I.V."/>
            <person name="Hibbett D.S."/>
            <person name="Martin F."/>
        </authorList>
    </citation>
    <scope>NUCLEOTIDE SEQUENCE [LARGE SCALE GENOMIC DNA]</scope>
    <source>
        <strain evidence="2">441</strain>
    </source>
</reference>
<feature type="non-terminal residue" evidence="1">
    <location>
        <position position="1"/>
    </location>
</feature>
<gene>
    <name evidence="1" type="ORF">PISMIDRAFT_42359</name>
</gene>
<dbReference type="AlphaFoldDB" id="A0A0C9ZXD3"/>
<protein>
    <submittedName>
        <fullName evidence="1">Uncharacterized protein</fullName>
    </submittedName>
</protein>
<dbReference type="Proteomes" id="UP000054018">
    <property type="component" value="Unassembled WGS sequence"/>
</dbReference>
<sequence length="66" mass="7355">SDIWSDENYRPFLAITAHWISKGDQPGTLKMKAGLVAFHHIPGNHTGINLAETTLRLLDRASITEK</sequence>
<proteinExistence type="predicted"/>
<organism evidence="1 2">
    <name type="scientific">Pisolithus microcarpus 441</name>
    <dbReference type="NCBI Taxonomy" id="765257"/>
    <lineage>
        <taxon>Eukaryota</taxon>
        <taxon>Fungi</taxon>
        <taxon>Dikarya</taxon>
        <taxon>Basidiomycota</taxon>
        <taxon>Agaricomycotina</taxon>
        <taxon>Agaricomycetes</taxon>
        <taxon>Agaricomycetidae</taxon>
        <taxon>Boletales</taxon>
        <taxon>Sclerodermatineae</taxon>
        <taxon>Pisolithaceae</taxon>
        <taxon>Pisolithus</taxon>
    </lineage>
</organism>